<accession>A0A3G2LEL6</accession>
<evidence type="ECO:0000256" key="4">
    <source>
        <dbReference type="ARBA" id="ARBA00022692"/>
    </source>
</evidence>
<feature type="transmembrane region" description="Helical" evidence="10">
    <location>
        <begin position="242"/>
        <end position="260"/>
    </location>
</feature>
<gene>
    <name evidence="11" type="primary">OR85e</name>
</gene>
<evidence type="ECO:0000256" key="9">
    <source>
        <dbReference type="ARBA" id="ARBA00023224"/>
    </source>
</evidence>
<feature type="transmembrane region" description="Helical" evidence="10">
    <location>
        <begin position="47"/>
        <end position="65"/>
    </location>
</feature>
<evidence type="ECO:0000256" key="10">
    <source>
        <dbReference type="SAM" id="Phobius"/>
    </source>
</evidence>
<evidence type="ECO:0000256" key="8">
    <source>
        <dbReference type="ARBA" id="ARBA00023170"/>
    </source>
</evidence>
<keyword evidence="8 11" id="KW-0675">Receptor</keyword>
<protein>
    <submittedName>
        <fullName evidence="11">Odorant receptor 85e</fullName>
    </submittedName>
</protein>
<keyword evidence="7 10" id="KW-0472">Membrane</keyword>
<keyword evidence="6 10" id="KW-1133">Transmembrane helix</keyword>
<feature type="transmembrane region" description="Helical" evidence="10">
    <location>
        <begin position="144"/>
        <end position="169"/>
    </location>
</feature>
<evidence type="ECO:0000256" key="2">
    <source>
        <dbReference type="ARBA" id="ARBA00022475"/>
    </source>
</evidence>
<evidence type="ECO:0000256" key="3">
    <source>
        <dbReference type="ARBA" id="ARBA00022606"/>
    </source>
</evidence>
<evidence type="ECO:0000256" key="1">
    <source>
        <dbReference type="ARBA" id="ARBA00004651"/>
    </source>
</evidence>
<keyword evidence="2" id="KW-1003">Cell membrane</keyword>
<evidence type="ECO:0000313" key="11">
    <source>
        <dbReference type="EMBL" id="AYN70688.1"/>
    </source>
</evidence>
<proteinExistence type="evidence at transcript level"/>
<keyword evidence="3" id="KW-0716">Sensory transduction</keyword>
<keyword evidence="4 10" id="KW-0812">Transmembrane</keyword>
<dbReference type="GO" id="GO:0004984">
    <property type="term" value="F:olfactory receptor activity"/>
    <property type="evidence" value="ECO:0007669"/>
    <property type="project" value="InterPro"/>
</dbReference>
<organism evidence="11">
    <name type="scientific">Bactrocera minax</name>
    <name type="common">Chinese citrus fly</name>
    <dbReference type="NCBI Taxonomy" id="104690"/>
    <lineage>
        <taxon>Eukaryota</taxon>
        <taxon>Metazoa</taxon>
        <taxon>Ecdysozoa</taxon>
        <taxon>Arthropoda</taxon>
        <taxon>Hexapoda</taxon>
        <taxon>Insecta</taxon>
        <taxon>Pterygota</taxon>
        <taxon>Neoptera</taxon>
        <taxon>Endopterygota</taxon>
        <taxon>Diptera</taxon>
        <taxon>Brachycera</taxon>
        <taxon>Muscomorpha</taxon>
        <taxon>Tephritoidea</taxon>
        <taxon>Tephritidae</taxon>
        <taxon>Bactrocera</taxon>
        <taxon>Tetradacus</taxon>
    </lineage>
</organism>
<dbReference type="EMBL" id="MH937273">
    <property type="protein sequence ID" value="AYN70688.1"/>
    <property type="molecule type" value="mRNA"/>
</dbReference>
<sequence>MDFSEQVESTLLYSHEDKPRIANLFVAQVTSFKVTGQIPFNVGYRLGYIYCFFVILQTLHMGVLFLKTSYDMLLSGKLEQITDALTMSIMFWSGVYATCYWFLRSQRLLAFLQRINEHYWHHSLPGLSFVSWHRTFVLTKRLTTVWVLTCVVSTVSYGLAPLVMGVHALPLKCWYPFDPLNEQATLPETTDDDELNQYMYCREHLTNLSTLQHLYSQQPAVTFPEALHLAIGERSMVRILNLVQYLTLTLIELLMFTYFGELLRRHSVRSGEAFWRSQWWTHAVAIRQDIFILLENSKRAVRLTAGKFYAMDVDRLRSLISQQPIVG</sequence>
<keyword evidence="5" id="KW-0552">Olfaction</keyword>
<dbReference type="GO" id="GO:0005886">
    <property type="term" value="C:plasma membrane"/>
    <property type="evidence" value="ECO:0007669"/>
    <property type="project" value="UniProtKB-SubCell"/>
</dbReference>
<evidence type="ECO:0000256" key="5">
    <source>
        <dbReference type="ARBA" id="ARBA00022725"/>
    </source>
</evidence>
<dbReference type="GO" id="GO:0005549">
    <property type="term" value="F:odorant binding"/>
    <property type="evidence" value="ECO:0007669"/>
    <property type="project" value="InterPro"/>
</dbReference>
<dbReference type="PANTHER" id="PTHR21137">
    <property type="entry name" value="ODORANT RECEPTOR"/>
    <property type="match status" value="1"/>
</dbReference>
<comment type="subcellular location">
    <subcellularLocation>
        <location evidence="1">Cell membrane</location>
        <topology evidence="1">Multi-pass membrane protein</topology>
    </subcellularLocation>
</comment>
<evidence type="ECO:0000256" key="6">
    <source>
        <dbReference type="ARBA" id="ARBA00022989"/>
    </source>
</evidence>
<dbReference type="GO" id="GO:0007165">
    <property type="term" value="P:signal transduction"/>
    <property type="evidence" value="ECO:0007669"/>
    <property type="project" value="UniProtKB-KW"/>
</dbReference>
<reference evidence="11" key="1">
    <citation type="submission" date="2018-09" db="EMBL/GenBank/DDBJ databases">
        <title>Identification and expression analysis of chemosensory genes in citrus fruit fly Bactrocera minax.</title>
        <authorList>
            <person name="Lu Y."/>
            <person name="Yu T."/>
            <person name="Cheng J."/>
        </authorList>
    </citation>
    <scope>NUCLEOTIDE SEQUENCE</scope>
    <source>
        <strain evidence="11">Bmi007558</strain>
    </source>
</reference>
<feature type="transmembrane region" description="Helical" evidence="10">
    <location>
        <begin position="85"/>
        <end position="103"/>
    </location>
</feature>
<dbReference type="InterPro" id="IPR004117">
    <property type="entry name" value="7tm6_olfct_rcpt"/>
</dbReference>
<keyword evidence="9" id="KW-0807">Transducer</keyword>
<dbReference type="PANTHER" id="PTHR21137:SF42">
    <property type="entry name" value="ODORANT RECEPTOR 83A"/>
    <property type="match status" value="1"/>
</dbReference>
<name>A0A3G2LEL6_9MUSC</name>
<dbReference type="Pfam" id="PF02949">
    <property type="entry name" value="7tm_6"/>
    <property type="match status" value="1"/>
</dbReference>
<evidence type="ECO:0000256" key="7">
    <source>
        <dbReference type="ARBA" id="ARBA00023136"/>
    </source>
</evidence>
<dbReference type="AlphaFoldDB" id="A0A3G2LEL6"/>